<evidence type="ECO:0000313" key="2">
    <source>
        <dbReference type="Proteomes" id="UP000249890"/>
    </source>
</evidence>
<proteinExistence type="predicted"/>
<dbReference type="AlphaFoldDB" id="A0A2Z2KHE4"/>
<dbReference type="Proteomes" id="UP000249890">
    <property type="component" value="Chromosome"/>
</dbReference>
<dbReference type="RefSeq" id="WP_087916598.1">
    <property type="nucleotide sequence ID" value="NZ_CP021780.1"/>
</dbReference>
<gene>
    <name evidence="1" type="ORF">B9T62_18510</name>
</gene>
<organism evidence="1 2">
    <name type="scientific">Paenibacillus donghaensis</name>
    <dbReference type="NCBI Taxonomy" id="414771"/>
    <lineage>
        <taxon>Bacteria</taxon>
        <taxon>Bacillati</taxon>
        <taxon>Bacillota</taxon>
        <taxon>Bacilli</taxon>
        <taxon>Bacillales</taxon>
        <taxon>Paenibacillaceae</taxon>
        <taxon>Paenibacillus</taxon>
    </lineage>
</organism>
<evidence type="ECO:0000313" key="1">
    <source>
        <dbReference type="EMBL" id="ASA22600.1"/>
    </source>
</evidence>
<dbReference type="EMBL" id="CP021780">
    <property type="protein sequence ID" value="ASA22600.1"/>
    <property type="molecule type" value="Genomic_DNA"/>
</dbReference>
<reference evidence="1 2" key="1">
    <citation type="submission" date="2017-06" db="EMBL/GenBank/DDBJ databases">
        <title>Complete genome sequence of Paenibacillus donghaensis KCTC 13049T isolated from East Sea sediment, South Korea.</title>
        <authorList>
            <person name="Jung B.K."/>
            <person name="Hong S.-J."/>
            <person name="Shin J.-H."/>
        </authorList>
    </citation>
    <scope>NUCLEOTIDE SEQUENCE [LARGE SCALE GENOMIC DNA]</scope>
    <source>
        <strain evidence="1 2">KCTC 13049</strain>
    </source>
</reference>
<sequence length="67" mass="7851">MAKINTDQNFFNRFRAFQIDIQHLSSTFQNSDIEITPEGIRSWNQQAKNLQSIFDEIIDEANERMGS</sequence>
<name>A0A2Z2KHE4_9BACL</name>
<dbReference type="OrthoDB" id="9981290at2"/>
<dbReference type="KEGG" id="pdh:B9T62_18510"/>
<keyword evidence="2" id="KW-1185">Reference proteome</keyword>
<protein>
    <submittedName>
        <fullName evidence="1">Uncharacterized protein</fullName>
    </submittedName>
</protein>
<accession>A0A2Z2KHE4</accession>